<keyword evidence="3" id="KW-1185">Reference proteome</keyword>
<dbReference type="EMBL" id="JAAKFY010000019">
    <property type="protein sequence ID" value="KAF3842404.1"/>
    <property type="molecule type" value="Genomic_DNA"/>
</dbReference>
<organism evidence="2 3">
    <name type="scientific">Dissostichus mawsoni</name>
    <name type="common">Antarctic cod</name>
    <dbReference type="NCBI Taxonomy" id="36200"/>
    <lineage>
        <taxon>Eukaryota</taxon>
        <taxon>Metazoa</taxon>
        <taxon>Chordata</taxon>
        <taxon>Craniata</taxon>
        <taxon>Vertebrata</taxon>
        <taxon>Euteleostomi</taxon>
        <taxon>Actinopterygii</taxon>
        <taxon>Neopterygii</taxon>
        <taxon>Teleostei</taxon>
        <taxon>Neoteleostei</taxon>
        <taxon>Acanthomorphata</taxon>
        <taxon>Eupercaria</taxon>
        <taxon>Perciformes</taxon>
        <taxon>Notothenioidei</taxon>
        <taxon>Nototheniidae</taxon>
        <taxon>Dissostichus</taxon>
    </lineage>
</organism>
<evidence type="ECO:0000313" key="3">
    <source>
        <dbReference type="Proteomes" id="UP000518266"/>
    </source>
</evidence>
<feature type="region of interest" description="Disordered" evidence="1">
    <location>
        <begin position="243"/>
        <end position="281"/>
    </location>
</feature>
<name>A0A7J5XZ43_DISMA</name>
<protein>
    <submittedName>
        <fullName evidence="2">Uncharacterized protein</fullName>
    </submittedName>
</protein>
<accession>A0A7J5XZ43</accession>
<gene>
    <name evidence="2" type="ORF">F7725_024355</name>
</gene>
<dbReference type="CDD" id="cd00054">
    <property type="entry name" value="EGF_CA"/>
    <property type="match status" value="1"/>
</dbReference>
<dbReference type="Proteomes" id="UP000518266">
    <property type="component" value="Unassembled WGS sequence"/>
</dbReference>
<dbReference type="OrthoDB" id="4405280at2759"/>
<sequence>MCPIPYINIDLTLASLYSFQTCAALLSLPCHKDADCLSTKQNFTCTYVDECAELATCPNAKFECKNTPGSVECFCRYKKTRDTDGCGDLTNPPGGNVFNVSVGWVPNRSDGLKQLVDILSMGFQNKFYNASKKDPAQGSPPGVAEYRINMSSDTPHWYIRDYMARCKAKEAGVSILPSAPTRTEAIGVFATARRTLRRASPSLNTLDFFVGIAISEAKEEGKLDAEIPSIYSVCRRVAHLTRHQSPVTTGSKRARNIARPLHENTESIARSPHTKESGKRG</sequence>
<evidence type="ECO:0000313" key="2">
    <source>
        <dbReference type="EMBL" id="KAF3842404.1"/>
    </source>
</evidence>
<dbReference type="AlphaFoldDB" id="A0A7J5XZ43"/>
<reference evidence="2 3" key="1">
    <citation type="submission" date="2020-03" db="EMBL/GenBank/DDBJ databases">
        <title>Dissostichus mawsoni Genome sequencing and assembly.</title>
        <authorList>
            <person name="Park H."/>
        </authorList>
    </citation>
    <scope>NUCLEOTIDE SEQUENCE [LARGE SCALE GENOMIC DNA]</scope>
    <source>
        <strain evidence="2">DM0001</strain>
        <tissue evidence="2">Muscle</tissue>
    </source>
</reference>
<comment type="caution">
    <text evidence="2">The sequence shown here is derived from an EMBL/GenBank/DDBJ whole genome shotgun (WGS) entry which is preliminary data.</text>
</comment>
<proteinExistence type="predicted"/>
<evidence type="ECO:0000256" key="1">
    <source>
        <dbReference type="SAM" id="MobiDB-lite"/>
    </source>
</evidence>
<feature type="non-terminal residue" evidence="2">
    <location>
        <position position="281"/>
    </location>
</feature>